<organism evidence="2 3">
    <name type="scientific">Rickettsia rhipicephali str. Ect</name>
    <dbReference type="NCBI Taxonomy" id="1359199"/>
    <lineage>
        <taxon>Bacteria</taxon>
        <taxon>Pseudomonadati</taxon>
        <taxon>Pseudomonadota</taxon>
        <taxon>Alphaproteobacteria</taxon>
        <taxon>Rickettsiales</taxon>
        <taxon>Rickettsiaceae</taxon>
        <taxon>Rickettsieae</taxon>
        <taxon>Rickettsia</taxon>
        <taxon>spotted fever group</taxon>
    </lineage>
</organism>
<proteinExistence type="predicted"/>
<sequence length="125" mass="14296">MVFNKLVLSILTPIQIALVKIRTYFPLLEKEKVTLTKYSLTANIKTLKVKTDEAKTVKTDEAKTVKITKEDLEKSFELYEEKLIILAQKLSSQTSISYDAYNPQTEYYLLIGEDGNIQCIPTTEL</sequence>
<accession>A0A0F3PES2</accession>
<evidence type="ECO:0000313" key="3">
    <source>
        <dbReference type="Proteomes" id="UP000033591"/>
    </source>
</evidence>
<dbReference type="RefSeq" id="WP_014365316.1">
    <property type="nucleotide sequence ID" value="NZ_LAOC01000001.1"/>
</dbReference>
<protein>
    <submittedName>
        <fullName evidence="2">Uncharacterized protein</fullName>
    </submittedName>
</protein>
<dbReference type="Proteomes" id="UP000033591">
    <property type="component" value="Unassembled WGS sequence"/>
</dbReference>
<name>A0A0F3PES2_RICRH</name>
<evidence type="ECO:0000313" key="2">
    <source>
        <dbReference type="EMBL" id="KJV78783.1"/>
    </source>
</evidence>
<keyword evidence="1" id="KW-0175">Coiled coil</keyword>
<evidence type="ECO:0000256" key="1">
    <source>
        <dbReference type="SAM" id="Coils"/>
    </source>
</evidence>
<comment type="caution">
    <text evidence="2">The sequence shown here is derived from an EMBL/GenBank/DDBJ whole genome shotgun (WGS) entry which is preliminary data.</text>
</comment>
<gene>
    <name evidence="2" type="ORF">RMAECT_0440</name>
</gene>
<feature type="coiled-coil region" evidence="1">
    <location>
        <begin position="62"/>
        <end position="89"/>
    </location>
</feature>
<dbReference type="PATRIC" id="fig|1359199.3.peg.430"/>
<dbReference type="EMBL" id="LAOC01000001">
    <property type="protein sequence ID" value="KJV78783.1"/>
    <property type="molecule type" value="Genomic_DNA"/>
</dbReference>
<dbReference type="AlphaFoldDB" id="A0A0F3PES2"/>
<reference evidence="2 3" key="1">
    <citation type="submission" date="2015-01" db="EMBL/GenBank/DDBJ databases">
        <title>Genome Sequencing of Rickettsiales.</title>
        <authorList>
            <person name="Daugherty S.C."/>
            <person name="Su Q."/>
            <person name="Abolude K."/>
            <person name="Beier-Sexton M."/>
            <person name="Carlyon J.A."/>
            <person name="Carter R."/>
            <person name="Day N.P."/>
            <person name="Dumler S.J."/>
            <person name="Dyachenko V."/>
            <person name="Godinez A."/>
            <person name="Kurtti T.J."/>
            <person name="Lichay M."/>
            <person name="Mullins K.E."/>
            <person name="Ott S."/>
            <person name="Pappas-Brown V."/>
            <person name="Paris D.H."/>
            <person name="Patel P."/>
            <person name="Richards A.L."/>
            <person name="Sadzewicz L."/>
            <person name="Sears K."/>
            <person name="Seidman D."/>
            <person name="Sengamalay N."/>
            <person name="Stenos J."/>
            <person name="Tallon L.J."/>
            <person name="Vincent G."/>
            <person name="Fraser C.M."/>
            <person name="Munderloh U."/>
            <person name="Dunning-Hotopp J.C."/>
        </authorList>
    </citation>
    <scope>NUCLEOTIDE SEQUENCE [LARGE SCALE GENOMIC DNA]</scope>
    <source>
        <strain evidence="2 3">Ect</strain>
    </source>
</reference>